<dbReference type="Proteomes" id="UP000433493">
    <property type="component" value="Unassembled WGS sequence"/>
</dbReference>
<comment type="caution">
    <text evidence="1">The sequence shown here is derived from an EMBL/GenBank/DDBJ whole genome shotgun (WGS) entry which is preliminary data.</text>
</comment>
<dbReference type="EMBL" id="WBKB01000004">
    <property type="protein sequence ID" value="KAB1643191.1"/>
    <property type="molecule type" value="Genomic_DNA"/>
</dbReference>
<evidence type="ECO:0000313" key="2">
    <source>
        <dbReference type="Proteomes" id="UP000433493"/>
    </source>
</evidence>
<evidence type="ECO:0008006" key="3">
    <source>
        <dbReference type="Google" id="ProtNLM"/>
    </source>
</evidence>
<keyword evidence="2" id="KW-1185">Reference proteome</keyword>
<evidence type="ECO:0000313" key="1">
    <source>
        <dbReference type="EMBL" id="KAB1643191.1"/>
    </source>
</evidence>
<dbReference type="RefSeq" id="WP_158052240.1">
    <property type="nucleotide sequence ID" value="NZ_WBKB01000004.1"/>
</dbReference>
<proteinExistence type="predicted"/>
<organism evidence="1 2">
    <name type="scientific">Gulosibacter chungangensis</name>
    <dbReference type="NCBI Taxonomy" id="979746"/>
    <lineage>
        <taxon>Bacteria</taxon>
        <taxon>Bacillati</taxon>
        <taxon>Actinomycetota</taxon>
        <taxon>Actinomycetes</taxon>
        <taxon>Micrococcales</taxon>
        <taxon>Microbacteriaceae</taxon>
        <taxon>Gulosibacter</taxon>
    </lineage>
</organism>
<accession>A0A7J5BAU8</accession>
<reference evidence="1 2" key="1">
    <citation type="submission" date="2019-09" db="EMBL/GenBank/DDBJ databases">
        <title>Phylogeny of genus Pseudoclavibacter and closely related genus.</title>
        <authorList>
            <person name="Li Y."/>
        </authorList>
    </citation>
    <scope>NUCLEOTIDE SEQUENCE [LARGE SCALE GENOMIC DNA]</scope>
    <source>
        <strain evidence="1 2">KCTC 13959</strain>
    </source>
</reference>
<gene>
    <name evidence="1" type="ORF">F8O05_08140</name>
</gene>
<name>A0A7J5BAU8_9MICO</name>
<sequence>MKVQVLHIEECPSWEEAGARARQALDGAGLADVAVEFVLIRTPTEAAITAFAGSPTIVVDGEDLFPSDGQTTSLACRVYFTEHGLAGTPTRTQIERALQNHL</sequence>
<dbReference type="AlphaFoldDB" id="A0A7J5BAU8"/>
<protein>
    <recommendedName>
        <fullName evidence="3">Thioredoxin family protein</fullName>
    </recommendedName>
</protein>
<dbReference type="OrthoDB" id="7185309at2"/>